<evidence type="ECO:0000256" key="1">
    <source>
        <dbReference type="SAM" id="MobiDB-lite"/>
    </source>
</evidence>
<dbReference type="EMBL" id="HBUE01079977">
    <property type="protein sequence ID" value="CAG6477071.1"/>
    <property type="molecule type" value="Transcribed_RNA"/>
</dbReference>
<reference evidence="2" key="1">
    <citation type="submission" date="2021-05" db="EMBL/GenBank/DDBJ databases">
        <authorList>
            <person name="Alioto T."/>
            <person name="Alioto T."/>
            <person name="Gomez Garrido J."/>
        </authorList>
    </citation>
    <scope>NUCLEOTIDE SEQUENCE</scope>
</reference>
<accession>A0A8D8FMR9</accession>
<name>A0A8D8FMR9_CULPI</name>
<protein>
    <submittedName>
        <fullName evidence="2">(northern house mosquito) hypothetical protein</fullName>
    </submittedName>
</protein>
<organism evidence="2">
    <name type="scientific">Culex pipiens</name>
    <name type="common">House mosquito</name>
    <dbReference type="NCBI Taxonomy" id="7175"/>
    <lineage>
        <taxon>Eukaryota</taxon>
        <taxon>Metazoa</taxon>
        <taxon>Ecdysozoa</taxon>
        <taxon>Arthropoda</taxon>
        <taxon>Hexapoda</taxon>
        <taxon>Insecta</taxon>
        <taxon>Pterygota</taxon>
        <taxon>Neoptera</taxon>
        <taxon>Endopterygota</taxon>
        <taxon>Diptera</taxon>
        <taxon>Nematocera</taxon>
        <taxon>Culicoidea</taxon>
        <taxon>Culicidae</taxon>
        <taxon>Culicinae</taxon>
        <taxon>Culicini</taxon>
        <taxon>Culex</taxon>
        <taxon>Culex</taxon>
    </lineage>
</organism>
<feature type="region of interest" description="Disordered" evidence="1">
    <location>
        <begin position="202"/>
        <end position="233"/>
    </location>
</feature>
<feature type="region of interest" description="Disordered" evidence="1">
    <location>
        <begin position="118"/>
        <end position="137"/>
    </location>
</feature>
<feature type="compositionally biased region" description="Low complexity" evidence="1">
    <location>
        <begin position="61"/>
        <end position="80"/>
    </location>
</feature>
<sequence>MFSVVKPTLCTSPSKSHLRLLRLRRTRRRILRLLLWSKLPPSSRMASIPSPQQYNNHKNSRTSQSRRWQSSGRRALLRPSRPARLRFRRSKTGDIGAATTTHTSLSIRHRFWARATTIPPGHGTISSSRPSSTGTLDRTTITTTTISTTRTEAMAAAEVAPEIIIISIGTAGQPEAAAAAANLTPIAKRRAIITKRVASRSVRSRSSSSSHGVAVRATSTTMTTTSWPTGRPTARAPAIVPTMHGEYRIQGLVAYLFVSTNISGEYSEGLLQGVSSKGHFRRGSRLVLDESHSMLNELTILDCRKHITSGGNPTGTSDRT</sequence>
<proteinExistence type="predicted"/>
<feature type="region of interest" description="Disordered" evidence="1">
    <location>
        <begin position="45"/>
        <end position="80"/>
    </location>
</feature>
<dbReference type="EMBL" id="HBUE01079975">
    <property type="protein sequence ID" value="CAG6477068.1"/>
    <property type="molecule type" value="Transcribed_RNA"/>
</dbReference>
<evidence type="ECO:0000313" key="2">
    <source>
        <dbReference type="EMBL" id="CAG6477071.1"/>
    </source>
</evidence>
<dbReference type="AlphaFoldDB" id="A0A8D8FMR9"/>